<dbReference type="PANTHER" id="PTHR31302">
    <property type="entry name" value="TRANSMEMBRANE PROTEIN WITH METALLOPHOSPHOESTERASE DOMAIN-RELATED"/>
    <property type="match status" value="1"/>
</dbReference>
<protein>
    <recommendedName>
        <fullName evidence="2">Calcineurin-like phosphoesterase domain-containing protein</fullName>
    </recommendedName>
</protein>
<proteinExistence type="predicted"/>
<dbReference type="RefSeq" id="WP_093517479.1">
    <property type="nucleotide sequence ID" value="NZ_FOIJ01000003.1"/>
</dbReference>
<dbReference type="Proteomes" id="UP000199181">
    <property type="component" value="Unassembled WGS sequence"/>
</dbReference>
<dbReference type="SUPFAM" id="SSF56300">
    <property type="entry name" value="Metallo-dependent phosphatases"/>
    <property type="match status" value="1"/>
</dbReference>
<feature type="transmembrane region" description="Helical" evidence="1">
    <location>
        <begin position="340"/>
        <end position="359"/>
    </location>
</feature>
<name>A0A1I0EP86_9BACT</name>
<accession>A0A1I0EP86</accession>
<gene>
    <name evidence="3" type="ORF">SAMN05443639_10348</name>
</gene>
<feature type="transmembrane region" description="Helical" evidence="1">
    <location>
        <begin position="75"/>
        <end position="95"/>
    </location>
</feature>
<keyword evidence="1" id="KW-1133">Transmembrane helix</keyword>
<dbReference type="GO" id="GO:0016787">
    <property type="term" value="F:hydrolase activity"/>
    <property type="evidence" value="ECO:0007669"/>
    <property type="project" value="InterPro"/>
</dbReference>
<evidence type="ECO:0000313" key="3">
    <source>
        <dbReference type="EMBL" id="SET46558.1"/>
    </source>
</evidence>
<organism evidence="3 4">
    <name type="scientific">Stigmatella erecta</name>
    <dbReference type="NCBI Taxonomy" id="83460"/>
    <lineage>
        <taxon>Bacteria</taxon>
        <taxon>Pseudomonadati</taxon>
        <taxon>Myxococcota</taxon>
        <taxon>Myxococcia</taxon>
        <taxon>Myxococcales</taxon>
        <taxon>Cystobacterineae</taxon>
        <taxon>Archangiaceae</taxon>
        <taxon>Stigmatella</taxon>
    </lineage>
</organism>
<keyword evidence="1" id="KW-0812">Transmembrane</keyword>
<feature type="domain" description="Calcineurin-like phosphoesterase" evidence="2">
    <location>
        <begin position="162"/>
        <end position="337"/>
    </location>
</feature>
<evidence type="ECO:0000259" key="2">
    <source>
        <dbReference type="Pfam" id="PF00149"/>
    </source>
</evidence>
<evidence type="ECO:0000313" key="4">
    <source>
        <dbReference type="Proteomes" id="UP000199181"/>
    </source>
</evidence>
<reference evidence="4" key="1">
    <citation type="submission" date="2016-10" db="EMBL/GenBank/DDBJ databases">
        <authorList>
            <person name="Varghese N."/>
            <person name="Submissions S."/>
        </authorList>
    </citation>
    <scope>NUCLEOTIDE SEQUENCE [LARGE SCALE GENOMIC DNA]</scope>
    <source>
        <strain evidence="4">DSM 16858</strain>
    </source>
</reference>
<feature type="transmembrane region" description="Helical" evidence="1">
    <location>
        <begin position="6"/>
        <end position="24"/>
    </location>
</feature>
<keyword evidence="1" id="KW-0472">Membrane</keyword>
<dbReference type="InterPro" id="IPR029052">
    <property type="entry name" value="Metallo-depent_PP-like"/>
</dbReference>
<sequence length="394" mass="42886">MLVGRLILVTLLSLLGFVLLRWLWPGLVQGKRKWGFFGLLVLALAAYLVPMALGLGSHGDIPYIGGPLKLISTVWSVTVLIMVVVGLPVVFLRWLRERRRTQPLEGSDVSLERRDLLVNAGRAVPLLAVGTSAAGVVNGMAGFVVREVEVRLAHLPPALEGFRIGQITDVHVGPFITPGYLRGAVAAMNAANVHVQVMTGDLIDDLTQLDETMEALGEARAPHGMLAVLGNHEHFRGLGPIVRAYAGLQKRGVPVRLLVDSAHVFEHEGQRVRVVGVDYPLGRGMGARTSLMEASAEKAFQGTSPEEVVLCLTHHPSFFPYAAERGARLTLAGHTHGGQVAFFGMPLFWFVFEFMFGGYRKKDSYLYVSGGTGHWLPFRLGIPPEVTVLTLRGK</sequence>
<dbReference type="InterPro" id="IPR004843">
    <property type="entry name" value="Calcineurin-like_PHP"/>
</dbReference>
<keyword evidence="4" id="KW-1185">Reference proteome</keyword>
<dbReference type="EMBL" id="FOIJ01000003">
    <property type="protein sequence ID" value="SET46558.1"/>
    <property type="molecule type" value="Genomic_DNA"/>
</dbReference>
<dbReference type="InterPro" id="IPR051158">
    <property type="entry name" value="Metallophosphoesterase_sf"/>
</dbReference>
<dbReference type="Gene3D" id="3.60.21.10">
    <property type="match status" value="1"/>
</dbReference>
<dbReference type="AlphaFoldDB" id="A0A1I0EP86"/>
<dbReference type="Pfam" id="PF00149">
    <property type="entry name" value="Metallophos"/>
    <property type="match status" value="1"/>
</dbReference>
<evidence type="ECO:0000256" key="1">
    <source>
        <dbReference type="SAM" id="Phobius"/>
    </source>
</evidence>
<dbReference type="PANTHER" id="PTHR31302:SF0">
    <property type="entry name" value="TRANSMEMBRANE PROTEIN WITH METALLOPHOSPHOESTERASE DOMAIN"/>
    <property type="match status" value="1"/>
</dbReference>
<feature type="transmembrane region" description="Helical" evidence="1">
    <location>
        <begin position="36"/>
        <end position="55"/>
    </location>
</feature>